<keyword evidence="4" id="KW-0677">Repeat</keyword>
<dbReference type="InterPro" id="IPR047012">
    <property type="entry name" value="ICAM_VCAM"/>
</dbReference>
<keyword evidence="7 11" id="KW-0472">Membrane</keyword>
<feature type="domain" description="Ig-like" evidence="13">
    <location>
        <begin position="111"/>
        <end position="205"/>
    </location>
</feature>
<reference evidence="14" key="1">
    <citation type="submission" date="2023-08" db="EMBL/GenBank/DDBJ databases">
        <authorList>
            <person name="Alioto T."/>
            <person name="Alioto T."/>
            <person name="Gomez Garrido J."/>
        </authorList>
    </citation>
    <scope>NUCLEOTIDE SEQUENCE</scope>
</reference>
<feature type="signal peptide" evidence="12">
    <location>
        <begin position="1"/>
        <end position="23"/>
    </location>
</feature>
<evidence type="ECO:0000256" key="8">
    <source>
        <dbReference type="ARBA" id="ARBA00023157"/>
    </source>
</evidence>
<keyword evidence="15" id="KW-1185">Reference proteome</keyword>
<dbReference type="PANTHER" id="PTHR13771:SF9">
    <property type="entry name" value="INTERCELLULAR ADHESION MOLECULE 5"/>
    <property type="match status" value="1"/>
</dbReference>
<evidence type="ECO:0000256" key="5">
    <source>
        <dbReference type="ARBA" id="ARBA00022889"/>
    </source>
</evidence>
<accession>A0AAV1GQE1</accession>
<dbReference type="InterPro" id="IPR013783">
    <property type="entry name" value="Ig-like_fold"/>
</dbReference>
<keyword evidence="3 12" id="KW-0732">Signal</keyword>
<feature type="domain" description="Ig-like" evidence="13">
    <location>
        <begin position="471"/>
        <end position="559"/>
    </location>
</feature>
<dbReference type="Pfam" id="PF13927">
    <property type="entry name" value="Ig_3"/>
    <property type="match status" value="2"/>
</dbReference>
<evidence type="ECO:0000256" key="7">
    <source>
        <dbReference type="ARBA" id="ARBA00023136"/>
    </source>
</evidence>
<dbReference type="Pfam" id="PF13895">
    <property type="entry name" value="Ig_2"/>
    <property type="match status" value="1"/>
</dbReference>
<keyword evidence="10" id="KW-0393">Immunoglobulin domain</keyword>
<dbReference type="GO" id="GO:0098609">
    <property type="term" value="P:cell-cell adhesion"/>
    <property type="evidence" value="ECO:0007669"/>
    <property type="project" value="InterPro"/>
</dbReference>
<dbReference type="PRINTS" id="PR01472">
    <property type="entry name" value="ICAMVCAM1"/>
</dbReference>
<gene>
    <name evidence="14" type="ORF">XNOV1_A003552</name>
</gene>
<evidence type="ECO:0000256" key="12">
    <source>
        <dbReference type="SAM" id="SignalP"/>
    </source>
</evidence>
<organism evidence="14 15">
    <name type="scientific">Xyrichtys novacula</name>
    <name type="common">Pearly razorfish</name>
    <name type="synonym">Hemipteronotus novacula</name>
    <dbReference type="NCBI Taxonomy" id="13765"/>
    <lineage>
        <taxon>Eukaryota</taxon>
        <taxon>Metazoa</taxon>
        <taxon>Chordata</taxon>
        <taxon>Craniata</taxon>
        <taxon>Vertebrata</taxon>
        <taxon>Euteleostomi</taxon>
        <taxon>Actinopterygii</taxon>
        <taxon>Neopterygii</taxon>
        <taxon>Teleostei</taxon>
        <taxon>Neoteleostei</taxon>
        <taxon>Acanthomorphata</taxon>
        <taxon>Eupercaria</taxon>
        <taxon>Labriformes</taxon>
        <taxon>Labridae</taxon>
        <taxon>Xyrichtys</taxon>
    </lineage>
</organism>
<dbReference type="InterPro" id="IPR036179">
    <property type="entry name" value="Ig-like_dom_sf"/>
</dbReference>
<dbReference type="GO" id="GO:0005178">
    <property type="term" value="F:integrin binding"/>
    <property type="evidence" value="ECO:0007669"/>
    <property type="project" value="InterPro"/>
</dbReference>
<evidence type="ECO:0000256" key="6">
    <source>
        <dbReference type="ARBA" id="ARBA00022989"/>
    </source>
</evidence>
<proteinExistence type="predicted"/>
<evidence type="ECO:0000256" key="3">
    <source>
        <dbReference type="ARBA" id="ARBA00022729"/>
    </source>
</evidence>
<keyword evidence="5" id="KW-0130">Cell adhesion</keyword>
<evidence type="ECO:0000256" key="10">
    <source>
        <dbReference type="ARBA" id="ARBA00023319"/>
    </source>
</evidence>
<keyword evidence="8" id="KW-1015">Disulfide bond</keyword>
<dbReference type="InterPro" id="IPR003987">
    <property type="entry name" value="ICAM_VCAM_N"/>
</dbReference>
<feature type="domain" description="Ig-like" evidence="13">
    <location>
        <begin position="217"/>
        <end position="288"/>
    </location>
</feature>
<dbReference type="EMBL" id="OY660879">
    <property type="protein sequence ID" value="CAJ1075304.1"/>
    <property type="molecule type" value="Genomic_DNA"/>
</dbReference>
<evidence type="ECO:0000256" key="1">
    <source>
        <dbReference type="ARBA" id="ARBA00004479"/>
    </source>
</evidence>
<evidence type="ECO:0000256" key="2">
    <source>
        <dbReference type="ARBA" id="ARBA00022692"/>
    </source>
</evidence>
<sequence length="730" mass="81252">MSQSTSFVLLFVGLLLSAAGSHASCPLELRPPSVVVKYGDPISINCSTTETAFESIGWEAPKGGKNQQKVNHLIWSLKSLTNWSISPSCYFNGESGEQCEKTPDIVVYTFPETISISSESDRVRESEKLNITCDVPNIAPVQNLTVKWYKDDTFLLTRTFDGSEREPVAQSSILSFEAKRQDNGATFRCEAHLDLGLEELQLNVSSQEYNINVLYGPELSCPSTYTAQEHSPHNLTCTVEGYPQPNTTWYKDGEEVELPKYLTRSDAGQYIITASNNLLTVNLSLDITVLYPPSPIVELEDSEVEVGSTVRLKCSSTGKPRPKYSWDYYRTDNVEENNEDGVSYLLITNSSTHNMGLYKCHAWNDMGNVSATARVTVKGAKQECPIEVTPDRMVIQYQGRSEKATCKPMSNISSNVEKLYWQDQENNSTNNSISWSVDTHKDWNSKPECIGSFVGKGECRKRLNVILYKTPDSVSILPVGNISSVVEGREFELQCDITNVAPARNLAVQWLIGNETIGPFKEDNTNCNISATGSLLNVTSTISITLNRTHNGTDLRCEALLDLWPPQPPLTTMSSSFNITVNYKPVIDTQKLAKIVPVFRGYPEDLVCKADGHPPPKIVWLYSSDKGPHVSGDMLTVSEAGLYNCTATNEVDSIFFEVEVVLKEDYLPLIAGFVAVTVIAISIIFVFIYSIYYKNTKMRRYSLKNPKLSAHNSNVAQNGWDLQFPMTKLS</sequence>
<dbReference type="PROSITE" id="PS50835">
    <property type="entry name" value="IG_LIKE"/>
    <property type="match status" value="5"/>
</dbReference>
<keyword evidence="2 11" id="KW-0812">Transmembrane</keyword>
<evidence type="ECO:0000256" key="9">
    <source>
        <dbReference type="ARBA" id="ARBA00023180"/>
    </source>
</evidence>
<evidence type="ECO:0000256" key="11">
    <source>
        <dbReference type="SAM" id="Phobius"/>
    </source>
</evidence>
<evidence type="ECO:0000313" key="15">
    <source>
        <dbReference type="Proteomes" id="UP001178508"/>
    </source>
</evidence>
<feature type="transmembrane region" description="Helical" evidence="11">
    <location>
        <begin position="666"/>
        <end position="692"/>
    </location>
</feature>
<dbReference type="PANTHER" id="PTHR13771">
    <property type="entry name" value="INTERCELLULAR ADHESION MOLECULE"/>
    <property type="match status" value="1"/>
</dbReference>
<dbReference type="InterPro" id="IPR007110">
    <property type="entry name" value="Ig-like_dom"/>
</dbReference>
<evidence type="ECO:0000313" key="14">
    <source>
        <dbReference type="EMBL" id="CAJ1075304.1"/>
    </source>
</evidence>
<name>A0AAV1GQE1_XYRNO</name>
<dbReference type="SMART" id="SM00409">
    <property type="entry name" value="IG"/>
    <property type="match status" value="5"/>
</dbReference>
<dbReference type="SUPFAM" id="SSF48726">
    <property type="entry name" value="Immunoglobulin"/>
    <property type="match status" value="6"/>
</dbReference>
<keyword evidence="6 11" id="KW-1133">Transmembrane helix</keyword>
<dbReference type="FunFam" id="2.60.40.10:FF:000032">
    <property type="entry name" value="palladin isoform X1"/>
    <property type="match status" value="1"/>
</dbReference>
<dbReference type="AlphaFoldDB" id="A0AAV1GQE1"/>
<dbReference type="InterPro" id="IPR003598">
    <property type="entry name" value="Ig_sub2"/>
</dbReference>
<evidence type="ECO:0000259" key="13">
    <source>
        <dbReference type="PROSITE" id="PS50835"/>
    </source>
</evidence>
<dbReference type="Proteomes" id="UP001178508">
    <property type="component" value="Chromosome 16"/>
</dbReference>
<dbReference type="InterPro" id="IPR003599">
    <property type="entry name" value="Ig_sub"/>
</dbReference>
<evidence type="ECO:0000256" key="4">
    <source>
        <dbReference type="ARBA" id="ARBA00022737"/>
    </source>
</evidence>
<dbReference type="Gene3D" id="2.60.40.10">
    <property type="entry name" value="Immunoglobulins"/>
    <property type="match status" value="6"/>
</dbReference>
<dbReference type="GO" id="GO:0016020">
    <property type="term" value="C:membrane"/>
    <property type="evidence" value="ECO:0007669"/>
    <property type="project" value="UniProtKB-SubCell"/>
</dbReference>
<dbReference type="CDD" id="cd00096">
    <property type="entry name" value="Ig"/>
    <property type="match status" value="1"/>
</dbReference>
<feature type="domain" description="Ig-like" evidence="13">
    <location>
        <begin position="585"/>
        <end position="661"/>
    </location>
</feature>
<keyword evidence="9" id="KW-0325">Glycoprotein</keyword>
<comment type="subcellular location">
    <subcellularLocation>
        <location evidence="1">Membrane</location>
        <topology evidence="1">Single-pass type I membrane protein</topology>
    </subcellularLocation>
</comment>
<feature type="domain" description="Ig-like" evidence="13">
    <location>
        <begin position="293"/>
        <end position="376"/>
    </location>
</feature>
<dbReference type="SMART" id="SM00408">
    <property type="entry name" value="IGc2"/>
    <property type="match status" value="3"/>
</dbReference>
<feature type="chain" id="PRO_5043426889" evidence="12">
    <location>
        <begin position="24"/>
        <end position="730"/>
    </location>
</feature>
<protein>
    <submittedName>
        <fullName evidence="14">Uncharacterized protein LOC109989268</fullName>
    </submittedName>
</protein>